<evidence type="ECO:0000313" key="10">
    <source>
        <dbReference type="Proteomes" id="UP001448207"/>
    </source>
</evidence>
<dbReference type="Pfam" id="PF00097">
    <property type="entry name" value="zf-C3HC4"/>
    <property type="match status" value="1"/>
</dbReference>
<keyword evidence="3" id="KW-0677">Repeat</keyword>
<evidence type="ECO:0000259" key="8">
    <source>
        <dbReference type="PROSITE" id="PS50089"/>
    </source>
</evidence>
<dbReference type="PRINTS" id="PR00320">
    <property type="entry name" value="GPROTEINBRPT"/>
</dbReference>
<dbReference type="SUPFAM" id="SSF50978">
    <property type="entry name" value="WD40 repeat-like"/>
    <property type="match status" value="1"/>
</dbReference>
<dbReference type="PROSITE" id="PS50089">
    <property type="entry name" value="ZF_RING_2"/>
    <property type="match status" value="1"/>
</dbReference>
<keyword evidence="2" id="KW-0479">Metal-binding</keyword>
<feature type="repeat" description="WD" evidence="7">
    <location>
        <begin position="302"/>
        <end position="344"/>
    </location>
</feature>
<evidence type="ECO:0000256" key="6">
    <source>
        <dbReference type="PROSITE-ProRule" id="PRU00175"/>
    </source>
</evidence>
<dbReference type="InterPro" id="IPR013083">
    <property type="entry name" value="Znf_RING/FYVE/PHD"/>
</dbReference>
<dbReference type="SUPFAM" id="SSF57850">
    <property type="entry name" value="RING/U-box"/>
    <property type="match status" value="1"/>
</dbReference>
<dbReference type="InterPro" id="IPR036322">
    <property type="entry name" value="WD40_repeat_dom_sf"/>
</dbReference>
<evidence type="ECO:0000256" key="3">
    <source>
        <dbReference type="ARBA" id="ARBA00022737"/>
    </source>
</evidence>
<dbReference type="EMBL" id="JBCLYO010000001">
    <property type="protein sequence ID" value="KAL0098138.1"/>
    <property type="molecule type" value="Genomic_DNA"/>
</dbReference>
<dbReference type="Gene3D" id="3.30.40.10">
    <property type="entry name" value="Zinc/RING finger domain, C3HC4 (zinc finger)"/>
    <property type="match status" value="1"/>
</dbReference>
<protein>
    <submittedName>
        <fullName evidence="9">WD40-repeat-containing domain protein</fullName>
    </submittedName>
</protein>
<keyword evidence="5" id="KW-0862">Zinc</keyword>
<evidence type="ECO:0000256" key="7">
    <source>
        <dbReference type="PROSITE-ProRule" id="PRU00221"/>
    </source>
</evidence>
<dbReference type="InterPro" id="IPR042755">
    <property type="entry name" value="COP1"/>
</dbReference>
<dbReference type="PROSITE" id="PS50082">
    <property type="entry name" value="WD_REPEATS_2"/>
    <property type="match status" value="2"/>
</dbReference>
<dbReference type="InterPro" id="IPR019775">
    <property type="entry name" value="WD40_repeat_CS"/>
</dbReference>
<reference evidence="9 10" key="1">
    <citation type="submission" date="2024-04" db="EMBL/GenBank/DDBJ databases">
        <title>Symmetric and asymmetric DNA N6-adenine methylation regulates different biological responses in Mucorales.</title>
        <authorList>
            <consortium name="Lawrence Berkeley National Laboratory"/>
            <person name="Lax C."/>
            <person name="Mondo S.J."/>
            <person name="Osorio-Concepcion M."/>
            <person name="Muszewska A."/>
            <person name="Corrochano-Luque M."/>
            <person name="Gutierrez G."/>
            <person name="Riley R."/>
            <person name="Lipzen A."/>
            <person name="Guo J."/>
            <person name="Hundley H."/>
            <person name="Amirebrahimi M."/>
            <person name="Ng V."/>
            <person name="Lorenzo-Gutierrez D."/>
            <person name="Binder U."/>
            <person name="Yang J."/>
            <person name="Song Y."/>
            <person name="Canovas D."/>
            <person name="Navarro E."/>
            <person name="Freitag M."/>
            <person name="Gabaldon T."/>
            <person name="Grigoriev I.V."/>
            <person name="Corrochano L.M."/>
            <person name="Nicolas F.E."/>
            <person name="Garre V."/>
        </authorList>
    </citation>
    <scope>NUCLEOTIDE SEQUENCE [LARGE SCALE GENOMIC DNA]</scope>
    <source>
        <strain evidence="9 10">L51</strain>
    </source>
</reference>
<evidence type="ECO:0000313" key="9">
    <source>
        <dbReference type="EMBL" id="KAL0098138.1"/>
    </source>
</evidence>
<keyword evidence="10" id="KW-1185">Reference proteome</keyword>
<dbReference type="PANTHER" id="PTHR44080">
    <property type="entry name" value="E3 UBIQUITIN-PROTEIN LIGASE COP1"/>
    <property type="match status" value="1"/>
</dbReference>
<evidence type="ECO:0000256" key="5">
    <source>
        <dbReference type="ARBA" id="ARBA00022833"/>
    </source>
</evidence>
<dbReference type="Pfam" id="PF00400">
    <property type="entry name" value="WD40"/>
    <property type="match status" value="4"/>
</dbReference>
<evidence type="ECO:0000256" key="1">
    <source>
        <dbReference type="ARBA" id="ARBA00022574"/>
    </source>
</evidence>
<dbReference type="InterPro" id="IPR017907">
    <property type="entry name" value="Znf_RING_CS"/>
</dbReference>
<proteinExistence type="predicted"/>
<evidence type="ECO:0000256" key="4">
    <source>
        <dbReference type="ARBA" id="ARBA00022771"/>
    </source>
</evidence>
<sequence>PICHEIMKDVFMVVCGHSYCHACISQHIQINPDCPLLNRVAEQRARTLAKSENNANLMASLYERKGKKINYELLAEKLAEDMSRSGKFEIKKLPYVLILSKVDIVALFNRTLDQCTDESVQSSSSQDIESSGFKKQRINDGHQLTIIKKKQRIEDRFEDLRELYLGTCGSTRTPESIDNFSSMLYQVTRYSQFKVLDTLYYTDIAASSSIVSSIEFDRDDEYFAVGGVTKEIKIYDFSMMGGYVGRFRPSSIMHCPVRIMRCSHKISCLSWNTYIKSQIASSDYEGVVNIWDASSGTCIRAFNEHKRRVWSVDTCSANPLLLASGSDDSTVKIWSTQMRQSVHTLGQKGNVCCAKFAPNSSYKLAVGSADHNISCYDLRFPNKPFRVFKGHRKAVSYVQWASNDEIVSASTDNTLKLWNLESKDCIRTFTGHQNEKNFVGLSLNEDWIACGSETNTLYMYYKGSRIPVANYRFPDVDNMIVSLI</sequence>
<dbReference type="InterPro" id="IPR020472">
    <property type="entry name" value="WD40_PAC1"/>
</dbReference>
<dbReference type="PROSITE" id="PS00678">
    <property type="entry name" value="WD_REPEATS_1"/>
    <property type="match status" value="1"/>
</dbReference>
<feature type="domain" description="RING-type" evidence="8">
    <location>
        <begin position="1"/>
        <end position="38"/>
    </location>
</feature>
<dbReference type="PROSITE" id="PS00518">
    <property type="entry name" value="ZF_RING_1"/>
    <property type="match status" value="1"/>
</dbReference>
<keyword evidence="1 7" id="KW-0853">WD repeat</keyword>
<evidence type="ECO:0000256" key="2">
    <source>
        <dbReference type="ARBA" id="ARBA00022723"/>
    </source>
</evidence>
<dbReference type="CDD" id="cd00200">
    <property type="entry name" value="WD40"/>
    <property type="match status" value="1"/>
</dbReference>
<gene>
    <name evidence="9" type="ORF">J3Q64DRAFT_1630326</name>
</gene>
<organism evidence="9 10">
    <name type="scientific">Phycomyces blakesleeanus</name>
    <dbReference type="NCBI Taxonomy" id="4837"/>
    <lineage>
        <taxon>Eukaryota</taxon>
        <taxon>Fungi</taxon>
        <taxon>Fungi incertae sedis</taxon>
        <taxon>Mucoromycota</taxon>
        <taxon>Mucoromycotina</taxon>
        <taxon>Mucoromycetes</taxon>
        <taxon>Mucorales</taxon>
        <taxon>Phycomycetaceae</taxon>
        <taxon>Phycomyces</taxon>
    </lineage>
</organism>
<feature type="repeat" description="WD" evidence="7">
    <location>
        <begin position="388"/>
        <end position="428"/>
    </location>
</feature>
<dbReference type="PROSITE" id="PS50294">
    <property type="entry name" value="WD_REPEATS_REGION"/>
    <property type="match status" value="1"/>
</dbReference>
<comment type="caution">
    <text evidence="9">The sequence shown here is derived from an EMBL/GenBank/DDBJ whole genome shotgun (WGS) entry which is preliminary data.</text>
</comment>
<keyword evidence="4 6" id="KW-0863">Zinc-finger</keyword>
<dbReference type="InterPro" id="IPR001680">
    <property type="entry name" value="WD40_rpt"/>
</dbReference>
<name>A0ABR3BHT6_PHYBL</name>
<dbReference type="Proteomes" id="UP001448207">
    <property type="component" value="Unassembled WGS sequence"/>
</dbReference>
<accession>A0ABR3BHT6</accession>
<dbReference type="InterPro" id="IPR015943">
    <property type="entry name" value="WD40/YVTN_repeat-like_dom_sf"/>
</dbReference>
<dbReference type="InterPro" id="IPR018957">
    <property type="entry name" value="Znf_C3HC4_RING-type"/>
</dbReference>
<dbReference type="SMART" id="SM00320">
    <property type="entry name" value="WD40"/>
    <property type="match status" value="6"/>
</dbReference>
<dbReference type="InterPro" id="IPR001841">
    <property type="entry name" value="Znf_RING"/>
</dbReference>
<dbReference type="Gene3D" id="2.130.10.10">
    <property type="entry name" value="YVTN repeat-like/Quinoprotein amine dehydrogenase"/>
    <property type="match status" value="1"/>
</dbReference>
<feature type="non-terminal residue" evidence="9">
    <location>
        <position position="1"/>
    </location>
</feature>